<comment type="caution">
    <text evidence="5">The sequence shown here is derived from an EMBL/GenBank/DDBJ whole genome shotgun (WGS) entry which is preliminary data.</text>
</comment>
<reference evidence="5" key="2">
    <citation type="journal article" date="2014" name="ISME J.">
        <title>Microbial stratification in low pH oxic and suboxic macroscopic growths along an acid mine drainage.</title>
        <authorList>
            <person name="Mendez-Garcia C."/>
            <person name="Mesa V."/>
            <person name="Sprenger R.R."/>
            <person name="Richter M."/>
            <person name="Diez M.S."/>
            <person name="Solano J."/>
            <person name="Bargiela R."/>
            <person name="Golyshina O.V."/>
            <person name="Manteca A."/>
            <person name="Ramos J.L."/>
            <person name="Gallego J.R."/>
            <person name="Llorente I."/>
            <person name="Martins Dos Santos V.A."/>
            <person name="Jensen O.N."/>
            <person name="Pelaez A.I."/>
            <person name="Sanchez J."/>
            <person name="Ferrer M."/>
        </authorList>
    </citation>
    <scope>NUCLEOTIDE SEQUENCE</scope>
</reference>
<comment type="cofactor">
    <cofactor evidence="1">
        <name>(R)-lipoate</name>
        <dbReference type="ChEBI" id="CHEBI:83088"/>
    </cofactor>
</comment>
<dbReference type="GO" id="GO:0005737">
    <property type="term" value="C:cytoplasm"/>
    <property type="evidence" value="ECO:0007669"/>
    <property type="project" value="TreeGrafter"/>
</dbReference>
<dbReference type="Pfam" id="PF00364">
    <property type="entry name" value="Biotin_lipoyl"/>
    <property type="match status" value="1"/>
</dbReference>
<dbReference type="AlphaFoldDB" id="T0Y526"/>
<keyword evidence="3" id="KW-0012">Acyltransferase</keyword>
<protein>
    <submittedName>
        <fullName evidence="5">Biotin/lipoyl attachment domain protein</fullName>
    </submittedName>
</protein>
<evidence type="ECO:0000259" key="4">
    <source>
        <dbReference type="PROSITE" id="PS50968"/>
    </source>
</evidence>
<name>T0Y526_9ZZZZ</name>
<dbReference type="InterPro" id="IPR000089">
    <property type="entry name" value="Biotin_lipoyl"/>
</dbReference>
<evidence type="ECO:0000256" key="2">
    <source>
        <dbReference type="ARBA" id="ARBA00022679"/>
    </source>
</evidence>
<dbReference type="InterPro" id="IPR050743">
    <property type="entry name" value="2-oxoacid_DH_E2_comp"/>
</dbReference>
<dbReference type="PANTHER" id="PTHR43178">
    <property type="entry name" value="DIHYDROLIPOAMIDE ACETYLTRANSFERASE COMPONENT OF PYRUVATE DEHYDROGENASE COMPLEX"/>
    <property type="match status" value="1"/>
</dbReference>
<dbReference type="EMBL" id="AUZX01015716">
    <property type="protein sequence ID" value="EQD28198.1"/>
    <property type="molecule type" value="Genomic_DNA"/>
</dbReference>
<evidence type="ECO:0000313" key="5">
    <source>
        <dbReference type="EMBL" id="EQD28198.1"/>
    </source>
</evidence>
<feature type="domain" description="Lipoyl-binding" evidence="4">
    <location>
        <begin position="1"/>
        <end position="42"/>
    </location>
</feature>
<evidence type="ECO:0000256" key="1">
    <source>
        <dbReference type="ARBA" id="ARBA00001938"/>
    </source>
</evidence>
<dbReference type="PROSITE" id="PS50968">
    <property type="entry name" value="BIOTINYL_LIPOYL"/>
    <property type="match status" value="1"/>
</dbReference>
<dbReference type="GO" id="GO:0031405">
    <property type="term" value="F:lipoic acid binding"/>
    <property type="evidence" value="ECO:0007669"/>
    <property type="project" value="TreeGrafter"/>
</dbReference>
<sequence length="110" mass="10485">MVEVVTDKVNAEVPAPVSGTLTAISAQEGQTVAVGQPICEIAETGGAAVAASAPEVAAAPAANPAVPAAPSVVPAAALAAPTAASAVGATDSTRARSSPYVRRLAQEAGV</sequence>
<dbReference type="GO" id="GO:0016407">
    <property type="term" value="F:acetyltransferase activity"/>
    <property type="evidence" value="ECO:0007669"/>
    <property type="project" value="TreeGrafter"/>
</dbReference>
<keyword evidence="2" id="KW-0808">Transferase</keyword>
<dbReference type="SUPFAM" id="SSF51230">
    <property type="entry name" value="Single hybrid motif"/>
    <property type="match status" value="1"/>
</dbReference>
<dbReference type="InterPro" id="IPR011053">
    <property type="entry name" value="Single_hybrid_motif"/>
</dbReference>
<reference evidence="5" key="1">
    <citation type="submission" date="2013-08" db="EMBL/GenBank/DDBJ databases">
        <authorList>
            <person name="Mendez C."/>
            <person name="Richter M."/>
            <person name="Ferrer M."/>
            <person name="Sanchez J."/>
        </authorList>
    </citation>
    <scope>NUCLEOTIDE SEQUENCE</scope>
</reference>
<gene>
    <name evidence="5" type="ORF">B1A_21261</name>
</gene>
<accession>T0Y526</accession>
<proteinExistence type="predicted"/>
<organism evidence="5">
    <name type="scientific">mine drainage metagenome</name>
    <dbReference type="NCBI Taxonomy" id="410659"/>
    <lineage>
        <taxon>unclassified sequences</taxon>
        <taxon>metagenomes</taxon>
        <taxon>ecological metagenomes</taxon>
    </lineage>
</organism>
<dbReference type="Gene3D" id="2.40.50.100">
    <property type="match status" value="1"/>
</dbReference>
<evidence type="ECO:0000256" key="3">
    <source>
        <dbReference type="ARBA" id="ARBA00023315"/>
    </source>
</evidence>
<feature type="non-terminal residue" evidence="5">
    <location>
        <position position="110"/>
    </location>
</feature>
<dbReference type="PANTHER" id="PTHR43178:SF5">
    <property type="entry name" value="LIPOAMIDE ACYLTRANSFERASE COMPONENT OF BRANCHED-CHAIN ALPHA-KETO ACID DEHYDROGENASE COMPLEX, MITOCHONDRIAL"/>
    <property type="match status" value="1"/>
</dbReference>
<dbReference type="CDD" id="cd06849">
    <property type="entry name" value="lipoyl_domain"/>
    <property type="match status" value="1"/>
</dbReference>